<dbReference type="Gene3D" id="1.50.10.10">
    <property type="match status" value="1"/>
</dbReference>
<dbReference type="Proteomes" id="UP001143463">
    <property type="component" value="Unassembled WGS sequence"/>
</dbReference>
<dbReference type="Pfam" id="PF19291">
    <property type="entry name" value="TREH_N"/>
    <property type="match status" value="1"/>
</dbReference>
<dbReference type="InterPro" id="IPR012341">
    <property type="entry name" value="6hp_glycosidase-like_sf"/>
</dbReference>
<dbReference type="GO" id="GO:0005993">
    <property type="term" value="P:trehalose catabolic process"/>
    <property type="evidence" value="ECO:0007669"/>
    <property type="project" value="TreeGrafter"/>
</dbReference>
<feature type="domain" description="GH15-like" evidence="1">
    <location>
        <begin position="230"/>
        <end position="603"/>
    </location>
</feature>
<dbReference type="PANTHER" id="PTHR31616">
    <property type="entry name" value="TREHALASE"/>
    <property type="match status" value="1"/>
</dbReference>
<feature type="domain" description="Trehalase-like N-terminal" evidence="2">
    <location>
        <begin position="3"/>
        <end position="169"/>
    </location>
</feature>
<evidence type="ECO:0000259" key="2">
    <source>
        <dbReference type="Pfam" id="PF19291"/>
    </source>
</evidence>
<dbReference type="InterPro" id="IPR008928">
    <property type="entry name" value="6-hairpin_glycosidase_sf"/>
</dbReference>
<dbReference type="GO" id="GO:0015927">
    <property type="term" value="F:trehalase activity"/>
    <property type="evidence" value="ECO:0007669"/>
    <property type="project" value="TreeGrafter"/>
</dbReference>
<dbReference type="Pfam" id="PF00723">
    <property type="entry name" value="Glyco_hydro_15"/>
    <property type="match status" value="1"/>
</dbReference>
<sequence length="612" mass="65994">MTTPIADYALLSDRHTAALVSRTGSVDWLCAPRFDSPSVLGRMLDPRAGHFVVCAGDPDAEVSRRYLDDTMVVETTWSGAAGTVVVLDALATGAADDPHALCAAAPRLLVRSVECTAGTVEVRIELVPRPEYGLVTPLVSLVEGGVQVRGGADVLVLSAPVPLQVAGAGATGTVVLRAGERVTLGLQHRTTSEPFPAPVPEAELDEALRTTIEAWRTWSRVHQGYQGPWRDLVHHSGRVLQALSYHPTGAVVAAPTTSLPEQAGGERNWDYRYAWVRDASLTLEALWVAACPDEAHQFFDYLAASSAAQVLGGDDLQIMFGIGGEHDLTERELGHLAGWGESRPVRVGNGAWSQRQIDVYGELLGAAHRLVAQLNPEHPGATAWREFLIGCADAAARRWQETDQGIWEVRGQPRHFLYSKLMCWVALDRAIAMAATLRAEDRVDGWRAAAEEIREAILTQGWSDTAKSFTQSFGSPDLDASNLMIGLVGFLPADDPRVLATIDAVAERLTDARGLVYRYRTEAGANSDGLAGEEGTFLLCTFWLAQALAASGQNERARQVFDRAGRYVNDVGLLAEEVDPESGDLLGNFPQAFSHIGLINAAWAIARAEQTG</sequence>
<evidence type="ECO:0000259" key="1">
    <source>
        <dbReference type="Pfam" id="PF00723"/>
    </source>
</evidence>
<reference evidence="3" key="1">
    <citation type="journal article" date="2014" name="Int. J. Syst. Evol. Microbiol.">
        <title>Complete genome sequence of Corynebacterium casei LMG S-19264T (=DSM 44701T), isolated from a smear-ripened cheese.</title>
        <authorList>
            <consortium name="US DOE Joint Genome Institute (JGI-PGF)"/>
            <person name="Walter F."/>
            <person name="Albersmeier A."/>
            <person name="Kalinowski J."/>
            <person name="Ruckert C."/>
        </authorList>
    </citation>
    <scope>NUCLEOTIDE SEQUENCE</scope>
    <source>
        <strain evidence="3">VKM Ac-1069</strain>
    </source>
</reference>
<dbReference type="InterPro" id="IPR011613">
    <property type="entry name" value="GH15-like"/>
</dbReference>
<evidence type="ECO:0000313" key="4">
    <source>
        <dbReference type="Proteomes" id="UP001143463"/>
    </source>
</evidence>
<accession>A0A9W6KZK6</accession>
<dbReference type="EMBL" id="BSFQ01000002">
    <property type="protein sequence ID" value="GLL09350.1"/>
    <property type="molecule type" value="Genomic_DNA"/>
</dbReference>
<keyword evidence="3" id="KW-0378">Hydrolase</keyword>
<reference evidence="3" key="2">
    <citation type="submission" date="2023-01" db="EMBL/GenBank/DDBJ databases">
        <authorList>
            <person name="Sun Q."/>
            <person name="Evtushenko L."/>
        </authorList>
    </citation>
    <scope>NUCLEOTIDE SEQUENCE</scope>
    <source>
        <strain evidence="3">VKM Ac-1069</strain>
    </source>
</reference>
<evidence type="ECO:0000313" key="3">
    <source>
        <dbReference type="EMBL" id="GLL09350.1"/>
    </source>
</evidence>
<dbReference type="SUPFAM" id="SSF48208">
    <property type="entry name" value="Six-hairpin glycosidases"/>
    <property type="match status" value="1"/>
</dbReference>
<dbReference type="PANTHER" id="PTHR31616:SF10">
    <property type="entry name" value="TREHALASE"/>
    <property type="match status" value="1"/>
</dbReference>
<dbReference type="AlphaFoldDB" id="A0A9W6KZK6"/>
<keyword evidence="4" id="KW-1185">Reference proteome</keyword>
<organism evidence="3 4">
    <name type="scientific">Pseudonocardia halophobica</name>
    <dbReference type="NCBI Taxonomy" id="29401"/>
    <lineage>
        <taxon>Bacteria</taxon>
        <taxon>Bacillati</taxon>
        <taxon>Actinomycetota</taxon>
        <taxon>Actinomycetes</taxon>
        <taxon>Pseudonocardiales</taxon>
        <taxon>Pseudonocardiaceae</taxon>
        <taxon>Pseudonocardia</taxon>
    </lineage>
</organism>
<dbReference type="RefSeq" id="WP_037039559.1">
    <property type="nucleotide sequence ID" value="NZ_BAAAUZ010000013.1"/>
</dbReference>
<dbReference type="InterPro" id="IPR045582">
    <property type="entry name" value="Trehalase-like_N"/>
</dbReference>
<proteinExistence type="predicted"/>
<protein>
    <submittedName>
        <fullName evidence="3">Glycosyl hydrolase</fullName>
    </submittedName>
</protein>
<comment type="caution">
    <text evidence="3">The sequence shown here is derived from an EMBL/GenBank/DDBJ whole genome shotgun (WGS) entry which is preliminary data.</text>
</comment>
<name>A0A9W6KZK6_9PSEU</name>
<gene>
    <name evidence="3" type="ORF">GCM10017577_04900</name>
</gene>